<proteinExistence type="predicted"/>
<gene>
    <name evidence="2" type="primary">LOC142166459</name>
</gene>
<sequence length="268" mass="30645">MRVSLFAKSKLGFVDGRCTKDKFPTSLHELWEKCNAIVLSWIMNSVSNELLSGMVYASSAQNVWADLRENFDKVNRSRIVFLHRQIVTLSQGISLVSIYFSKLKELWEEFDALMPCPGCGCEESKRYAEHFDNHMLLQFLMGLNETYSQSSNQIMMMSPTPTINNTYYMIIAEESRRYVTNFAQISIVNEGVSMFSEKGIPQATTSYKPKKKNLFCDYCNYKGIQGILATNFMSIMHISSPKGRLDLTMLLNTQGLRLVLVLVMEALR</sequence>
<name>A0AC58SAF4_TOBAC</name>
<keyword evidence="1" id="KW-1185">Reference proteome</keyword>
<accession>A0AC58SAF4</accession>
<dbReference type="RefSeq" id="XP_075081944.1">
    <property type="nucleotide sequence ID" value="XM_075225843.1"/>
</dbReference>
<dbReference type="Proteomes" id="UP000790787">
    <property type="component" value="Chromosome 11"/>
</dbReference>
<reference evidence="1" key="1">
    <citation type="journal article" date="2014" name="Nat. Commun.">
        <title>The tobacco genome sequence and its comparison with those of tomato and potato.</title>
        <authorList>
            <person name="Sierro N."/>
            <person name="Battey J.N."/>
            <person name="Ouadi S."/>
            <person name="Bakaher N."/>
            <person name="Bovet L."/>
            <person name="Willig A."/>
            <person name="Goepfert S."/>
            <person name="Peitsch M.C."/>
            <person name="Ivanov N.V."/>
        </authorList>
    </citation>
    <scope>NUCLEOTIDE SEQUENCE [LARGE SCALE GENOMIC DNA]</scope>
</reference>
<protein>
    <submittedName>
        <fullName evidence="2">Uncharacterized protein LOC142166459</fullName>
    </submittedName>
</protein>
<reference evidence="2" key="2">
    <citation type="submission" date="2025-08" db="UniProtKB">
        <authorList>
            <consortium name="RefSeq"/>
        </authorList>
    </citation>
    <scope>IDENTIFICATION</scope>
    <source>
        <tissue evidence="2">Leaf</tissue>
    </source>
</reference>
<evidence type="ECO:0000313" key="1">
    <source>
        <dbReference type="Proteomes" id="UP000790787"/>
    </source>
</evidence>
<evidence type="ECO:0000313" key="2">
    <source>
        <dbReference type="RefSeq" id="XP_075081944.1"/>
    </source>
</evidence>
<organism evidence="1 2">
    <name type="scientific">Nicotiana tabacum</name>
    <name type="common">Common tobacco</name>
    <dbReference type="NCBI Taxonomy" id="4097"/>
    <lineage>
        <taxon>Eukaryota</taxon>
        <taxon>Viridiplantae</taxon>
        <taxon>Streptophyta</taxon>
        <taxon>Embryophyta</taxon>
        <taxon>Tracheophyta</taxon>
        <taxon>Spermatophyta</taxon>
        <taxon>Magnoliopsida</taxon>
        <taxon>eudicotyledons</taxon>
        <taxon>Gunneridae</taxon>
        <taxon>Pentapetalae</taxon>
        <taxon>asterids</taxon>
        <taxon>lamiids</taxon>
        <taxon>Solanales</taxon>
        <taxon>Solanaceae</taxon>
        <taxon>Nicotianoideae</taxon>
        <taxon>Nicotianeae</taxon>
        <taxon>Nicotiana</taxon>
    </lineage>
</organism>